<evidence type="ECO:0000313" key="2">
    <source>
        <dbReference type="EMBL" id="GHG09064.1"/>
    </source>
</evidence>
<reference evidence="2" key="1">
    <citation type="journal article" date="2014" name="Int. J. Syst. Evol. Microbiol.">
        <title>Complete genome sequence of Corynebacterium casei LMG S-19264T (=DSM 44701T), isolated from a smear-ripened cheese.</title>
        <authorList>
            <consortium name="US DOE Joint Genome Institute (JGI-PGF)"/>
            <person name="Walter F."/>
            <person name="Albersmeier A."/>
            <person name="Kalinowski J."/>
            <person name="Ruckert C."/>
        </authorList>
    </citation>
    <scope>NUCLEOTIDE SEQUENCE</scope>
    <source>
        <strain evidence="2">JCM 4122</strain>
    </source>
</reference>
<dbReference type="PROSITE" id="PS51819">
    <property type="entry name" value="VOC"/>
    <property type="match status" value="1"/>
</dbReference>
<dbReference type="RefSeq" id="WP_190042846.1">
    <property type="nucleotide sequence ID" value="NZ_BNBE01000002.1"/>
</dbReference>
<dbReference type="Gene3D" id="3.10.180.10">
    <property type="entry name" value="2,3-Dihydroxybiphenyl 1,2-Dioxygenase, domain 1"/>
    <property type="match status" value="1"/>
</dbReference>
<proteinExistence type="predicted"/>
<comment type="caution">
    <text evidence="2">The sequence shown here is derived from an EMBL/GenBank/DDBJ whole genome shotgun (WGS) entry which is preliminary data.</text>
</comment>
<keyword evidence="2" id="KW-0456">Lyase</keyword>
<dbReference type="Pfam" id="PF18029">
    <property type="entry name" value="Glyoxalase_6"/>
    <property type="match status" value="1"/>
</dbReference>
<dbReference type="InterPro" id="IPR029068">
    <property type="entry name" value="Glyas_Bleomycin-R_OHBP_Dase"/>
</dbReference>
<feature type="domain" description="VOC" evidence="1">
    <location>
        <begin position="4"/>
        <end position="126"/>
    </location>
</feature>
<dbReference type="SUPFAM" id="SSF54593">
    <property type="entry name" value="Glyoxalase/Bleomycin resistance protein/Dihydroxybiphenyl dioxygenase"/>
    <property type="match status" value="1"/>
</dbReference>
<sequence>MTSRFTELVVDCHDPERLAAFWCAALGFEVIDRAEGQVEIASWEPTVEAVRAGQMPPTLVFIRVPEGKTAKNRLHLDVSPVDTDTETEAARLLALGATRVDVGQGPGRSWIVMADPEGNEFDVVRSLAPGVHVPPAG</sequence>
<reference evidence="2" key="2">
    <citation type="submission" date="2020-09" db="EMBL/GenBank/DDBJ databases">
        <authorList>
            <person name="Sun Q."/>
            <person name="Ohkuma M."/>
        </authorList>
    </citation>
    <scope>NUCLEOTIDE SEQUENCE</scope>
    <source>
        <strain evidence="2">JCM 4122</strain>
    </source>
</reference>
<dbReference type="Proteomes" id="UP000632849">
    <property type="component" value="Unassembled WGS sequence"/>
</dbReference>
<keyword evidence="3" id="KW-1185">Reference proteome</keyword>
<protein>
    <submittedName>
        <fullName evidence="2">Lactoylglutathione lyase</fullName>
    </submittedName>
</protein>
<dbReference type="PANTHER" id="PTHR35908">
    <property type="entry name" value="HYPOTHETICAL FUSION PROTEIN"/>
    <property type="match status" value="1"/>
</dbReference>
<dbReference type="AlphaFoldDB" id="A0A919EP83"/>
<dbReference type="EMBL" id="BNBE01000002">
    <property type="protein sequence ID" value="GHG09064.1"/>
    <property type="molecule type" value="Genomic_DNA"/>
</dbReference>
<organism evidence="2 3">
    <name type="scientific">Streptomyces filamentosus</name>
    <name type="common">Streptomyces roseosporus</name>
    <dbReference type="NCBI Taxonomy" id="67294"/>
    <lineage>
        <taxon>Bacteria</taxon>
        <taxon>Bacillati</taxon>
        <taxon>Actinomycetota</taxon>
        <taxon>Actinomycetes</taxon>
        <taxon>Kitasatosporales</taxon>
        <taxon>Streptomycetaceae</taxon>
        <taxon>Streptomyces</taxon>
    </lineage>
</organism>
<name>A0A919EP83_STRFL</name>
<dbReference type="GO" id="GO:0016829">
    <property type="term" value="F:lyase activity"/>
    <property type="evidence" value="ECO:0007669"/>
    <property type="project" value="UniProtKB-KW"/>
</dbReference>
<accession>A0A919EP83</accession>
<dbReference type="CDD" id="cd06587">
    <property type="entry name" value="VOC"/>
    <property type="match status" value="1"/>
</dbReference>
<dbReference type="InterPro" id="IPR041581">
    <property type="entry name" value="Glyoxalase_6"/>
</dbReference>
<dbReference type="InterPro" id="IPR037523">
    <property type="entry name" value="VOC_core"/>
</dbReference>
<evidence type="ECO:0000313" key="3">
    <source>
        <dbReference type="Proteomes" id="UP000632849"/>
    </source>
</evidence>
<evidence type="ECO:0000259" key="1">
    <source>
        <dbReference type="PROSITE" id="PS51819"/>
    </source>
</evidence>
<dbReference type="PANTHER" id="PTHR35908:SF1">
    <property type="entry name" value="CONSERVED PROTEIN"/>
    <property type="match status" value="1"/>
</dbReference>
<gene>
    <name evidence="2" type="ORF">GCM10017667_46620</name>
</gene>